<evidence type="ECO:0000313" key="7">
    <source>
        <dbReference type="EMBL" id="MFB9994631.1"/>
    </source>
</evidence>
<proteinExistence type="inferred from homology"/>
<dbReference type="InterPro" id="IPR011985">
    <property type="entry name" value="DH_HpaE"/>
</dbReference>
<accession>A0ABV6B6Y2</accession>
<evidence type="ECO:0000313" key="8">
    <source>
        <dbReference type="Proteomes" id="UP001589733"/>
    </source>
</evidence>
<gene>
    <name evidence="7" type="primary">hpaE</name>
    <name evidence="7" type="ORF">ACFFLM_21970</name>
</gene>
<dbReference type="NCBIfam" id="TIGR02299">
    <property type="entry name" value="HpaE"/>
    <property type="match status" value="1"/>
</dbReference>
<evidence type="ECO:0000256" key="2">
    <source>
        <dbReference type="ARBA" id="ARBA00023002"/>
    </source>
</evidence>
<dbReference type="Pfam" id="PF00171">
    <property type="entry name" value="Aldedh"/>
    <property type="match status" value="1"/>
</dbReference>
<evidence type="ECO:0000256" key="5">
    <source>
        <dbReference type="RuleBase" id="RU003345"/>
    </source>
</evidence>
<dbReference type="SUPFAM" id="SSF53720">
    <property type="entry name" value="ALDH-like"/>
    <property type="match status" value="1"/>
</dbReference>
<keyword evidence="2 5" id="KW-0560">Oxidoreductase</keyword>
<dbReference type="EMBL" id="JBHLYR010000063">
    <property type="protein sequence ID" value="MFB9994631.1"/>
    <property type="molecule type" value="Genomic_DNA"/>
</dbReference>
<dbReference type="PANTHER" id="PTHR43720">
    <property type="entry name" value="2-AMINOMUCONIC SEMIALDEHYDE DEHYDROGENASE"/>
    <property type="match status" value="1"/>
</dbReference>
<comment type="similarity">
    <text evidence="1 5">Belongs to the aldehyde dehydrogenase family.</text>
</comment>
<dbReference type="RefSeq" id="WP_380015764.1">
    <property type="nucleotide sequence ID" value="NZ_JBHLYR010000063.1"/>
</dbReference>
<dbReference type="Gene3D" id="3.40.605.10">
    <property type="entry name" value="Aldehyde Dehydrogenase, Chain A, domain 1"/>
    <property type="match status" value="1"/>
</dbReference>
<sequence length="525" mass="56450">MTTTMLPQTTHPNLEKAAQLAAKLQPLRHLLGGHWAESEGGERFDSVNPHDASVLTSAPSGTAGDIDRAARAAHDAFQIWRNVSGAERRRLLHRIADGIEARADEIALLESLDTGQAIRFMKSAATRGAENFRFFADRAPSAGDGQSLPAPGFINYTLRQPIGPVGVITPWNTPFMLSTWKIAPALAAGCTVVHKPAEWSPVTATLLAEIMQSVFEEAGLPGGIVNLVHGYGESAGKALTEHPLIQAVAFVGETTTGSHIMRQGADTLKRVHFELGGKNPVVVFDDADLDKALDAVVFMIYSLNGERCTSSSRVLIQSGIYDEFTARIAERARNMRVGHPLDPATEVGPLIHPRHTGKVTSYFDSARDEGATIAAGGEARGGNYVSPTLFTGARADMRIAQEEIFGPVLTAISFTDEAEALAIANGVRYGLAAYLWTNDLTRAHRFAQQVEAGMVWVNSENVRHLPTPFGGVKNSGIGRDGGDHSFEFYMETKNIAISLGTHKTARLGVGEGQPTRDSVDKKLAE</sequence>
<keyword evidence="3" id="KW-0520">NAD</keyword>
<name>A0ABV6B6Y2_9DEIO</name>
<evidence type="ECO:0000256" key="4">
    <source>
        <dbReference type="PROSITE-ProRule" id="PRU10007"/>
    </source>
</evidence>
<dbReference type="InterPro" id="IPR016163">
    <property type="entry name" value="Ald_DH_C"/>
</dbReference>
<keyword evidence="8" id="KW-1185">Reference proteome</keyword>
<dbReference type="InterPro" id="IPR015590">
    <property type="entry name" value="Aldehyde_DH_dom"/>
</dbReference>
<evidence type="ECO:0000256" key="1">
    <source>
        <dbReference type="ARBA" id="ARBA00009986"/>
    </source>
</evidence>
<evidence type="ECO:0000259" key="6">
    <source>
        <dbReference type="Pfam" id="PF00171"/>
    </source>
</evidence>
<feature type="domain" description="Aldehyde dehydrogenase" evidence="6">
    <location>
        <begin position="35"/>
        <end position="495"/>
    </location>
</feature>
<protein>
    <submittedName>
        <fullName evidence="7">5-carboxymethyl-2-hydroxymuconate semialdehyde dehydrogenase</fullName>
    </submittedName>
</protein>
<dbReference type="InterPro" id="IPR016161">
    <property type="entry name" value="Ald_DH/histidinol_DH"/>
</dbReference>
<comment type="caution">
    <text evidence="7">The sequence shown here is derived from an EMBL/GenBank/DDBJ whole genome shotgun (WGS) entry which is preliminary data.</text>
</comment>
<dbReference type="CDD" id="cd07093">
    <property type="entry name" value="ALDH_F8_HMSADH"/>
    <property type="match status" value="1"/>
</dbReference>
<dbReference type="Proteomes" id="UP001589733">
    <property type="component" value="Unassembled WGS sequence"/>
</dbReference>
<dbReference type="PANTHER" id="PTHR43720:SF2">
    <property type="entry name" value="2-AMINOMUCONIC SEMIALDEHYDE DEHYDROGENASE"/>
    <property type="match status" value="1"/>
</dbReference>
<dbReference type="InterPro" id="IPR016162">
    <property type="entry name" value="Ald_DH_N"/>
</dbReference>
<dbReference type="Gene3D" id="3.40.309.10">
    <property type="entry name" value="Aldehyde Dehydrogenase, Chain A, domain 2"/>
    <property type="match status" value="1"/>
</dbReference>
<organism evidence="7 8">
    <name type="scientific">Deinococcus oregonensis</name>
    <dbReference type="NCBI Taxonomy" id="1805970"/>
    <lineage>
        <taxon>Bacteria</taxon>
        <taxon>Thermotogati</taxon>
        <taxon>Deinococcota</taxon>
        <taxon>Deinococci</taxon>
        <taxon>Deinococcales</taxon>
        <taxon>Deinococcaceae</taxon>
        <taxon>Deinococcus</taxon>
    </lineage>
</organism>
<dbReference type="InterPro" id="IPR029510">
    <property type="entry name" value="Ald_DH_CS_GLU"/>
</dbReference>
<dbReference type="PROSITE" id="PS00687">
    <property type="entry name" value="ALDEHYDE_DEHYDR_GLU"/>
    <property type="match status" value="1"/>
</dbReference>
<evidence type="ECO:0000256" key="3">
    <source>
        <dbReference type="ARBA" id="ARBA00023027"/>
    </source>
</evidence>
<feature type="active site" evidence="4">
    <location>
        <position position="274"/>
    </location>
</feature>
<reference evidence="7 8" key="1">
    <citation type="submission" date="2024-09" db="EMBL/GenBank/DDBJ databases">
        <authorList>
            <person name="Sun Q."/>
            <person name="Mori K."/>
        </authorList>
    </citation>
    <scope>NUCLEOTIDE SEQUENCE [LARGE SCALE GENOMIC DNA]</scope>
    <source>
        <strain evidence="7 8">JCM 13503</strain>
    </source>
</reference>